<accession>H8G3Z8</accession>
<keyword evidence="5" id="KW-1185">Reference proteome</keyword>
<keyword evidence="2" id="KW-0472">Membrane</keyword>
<dbReference type="InterPro" id="IPR025637">
    <property type="entry name" value="DUF4333"/>
</dbReference>
<evidence type="ECO:0000256" key="2">
    <source>
        <dbReference type="SAM" id="Phobius"/>
    </source>
</evidence>
<dbReference type="RefSeq" id="WP_005443338.1">
    <property type="nucleotide sequence ID" value="NZ_CM001466.1"/>
</dbReference>
<dbReference type="AlphaFoldDB" id="H8G3Z8"/>
<dbReference type="Proteomes" id="UP000004705">
    <property type="component" value="Chromosome"/>
</dbReference>
<evidence type="ECO:0000256" key="1">
    <source>
        <dbReference type="SAM" id="MobiDB-lite"/>
    </source>
</evidence>
<sequence length="171" mass="17999">MTQPPGAPQWWQPQGQQGPHSGPTPQPVAPQPHAYPAQPQQPASFGGSFSSDYGGFGAFDAEPPANRSKSRKPWIIGAVALVVLAGGGAAAWFSGVFTGDVLDQESLHEGVATVLQDSYGEQDVSNVNCPENQRIAAGHTFDCTVDVAGKPRTVSIRVLNDKPQYEVGAPH</sequence>
<evidence type="ECO:0000313" key="5">
    <source>
        <dbReference type="Proteomes" id="UP000004705"/>
    </source>
</evidence>
<organism evidence="4 5">
    <name type="scientific">Saccharomonospora azurea NA-128</name>
    <dbReference type="NCBI Taxonomy" id="882081"/>
    <lineage>
        <taxon>Bacteria</taxon>
        <taxon>Bacillati</taxon>
        <taxon>Actinomycetota</taxon>
        <taxon>Actinomycetes</taxon>
        <taxon>Pseudonocardiales</taxon>
        <taxon>Pseudonocardiaceae</taxon>
        <taxon>Saccharomonospora</taxon>
    </lineage>
</organism>
<name>H8G3Z8_9PSEU</name>
<keyword evidence="2" id="KW-0812">Transmembrane</keyword>
<protein>
    <recommendedName>
        <fullName evidence="3">DUF4333 domain-containing protein</fullName>
    </recommendedName>
</protein>
<feature type="compositionally biased region" description="Low complexity" evidence="1">
    <location>
        <begin position="31"/>
        <end position="49"/>
    </location>
</feature>
<proteinExistence type="predicted"/>
<evidence type="ECO:0000313" key="4">
    <source>
        <dbReference type="EMBL" id="EHY90127.1"/>
    </source>
</evidence>
<gene>
    <name evidence="4" type="ORF">SacazDRAFT_03250</name>
</gene>
<dbReference type="HOGENOM" id="CLU_076325_1_0_11"/>
<evidence type="ECO:0000259" key="3">
    <source>
        <dbReference type="Pfam" id="PF14230"/>
    </source>
</evidence>
<feature type="domain" description="DUF4333" evidence="3">
    <location>
        <begin position="89"/>
        <end position="161"/>
    </location>
</feature>
<keyword evidence="2" id="KW-1133">Transmembrane helix</keyword>
<dbReference type="Pfam" id="PF14230">
    <property type="entry name" value="DUF4333"/>
    <property type="match status" value="1"/>
</dbReference>
<feature type="region of interest" description="Disordered" evidence="1">
    <location>
        <begin position="1"/>
        <end position="49"/>
    </location>
</feature>
<reference evidence="4 5" key="1">
    <citation type="journal article" date="2012" name="Stand. Genomic Sci.">
        <title>Genome sequence of the soil bacterium Saccharomonospora azurea type strain (NA-128(T)).</title>
        <authorList>
            <person name="Klenk H.P."/>
            <person name="Held B."/>
            <person name="Lucas S."/>
            <person name="Lapidus A."/>
            <person name="Copeland A."/>
            <person name="Hammon N."/>
            <person name="Pitluck S."/>
            <person name="Goodwin L.A."/>
            <person name="Han C."/>
            <person name="Tapia R."/>
            <person name="Brambilla E.M."/>
            <person name="Potter G."/>
            <person name="Land M."/>
            <person name="Ivanova N."/>
            <person name="Rohde M."/>
            <person name="Goker M."/>
            <person name="Detter J.C."/>
            <person name="Kyrpides N.C."/>
            <person name="Woyke T."/>
        </authorList>
    </citation>
    <scope>NUCLEOTIDE SEQUENCE [LARGE SCALE GENOMIC DNA]</scope>
    <source>
        <strain evidence="4 5">NA-128</strain>
    </source>
</reference>
<feature type="compositionally biased region" description="Low complexity" evidence="1">
    <location>
        <begin position="1"/>
        <end position="21"/>
    </location>
</feature>
<dbReference type="OrthoDB" id="3625154at2"/>
<dbReference type="EMBL" id="CM001466">
    <property type="protein sequence ID" value="EHY90127.1"/>
    <property type="molecule type" value="Genomic_DNA"/>
</dbReference>
<feature type="transmembrane region" description="Helical" evidence="2">
    <location>
        <begin position="74"/>
        <end position="93"/>
    </location>
</feature>